<feature type="chain" id="PRO_5034900229" evidence="1">
    <location>
        <begin position="19"/>
        <end position="184"/>
    </location>
</feature>
<dbReference type="Proteomes" id="UP000623467">
    <property type="component" value="Unassembled WGS sequence"/>
</dbReference>
<protein>
    <submittedName>
        <fullName evidence="2">Uncharacterized protein</fullName>
    </submittedName>
</protein>
<proteinExistence type="predicted"/>
<reference evidence="2" key="1">
    <citation type="submission" date="2020-05" db="EMBL/GenBank/DDBJ databases">
        <title>Mycena genomes resolve the evolution of fungal bioluminescence.</title>
        <authorList>
            <person name="Tsai I.J."/>
        </authorList>
    </citation>
    <scope>NUCLEOTIDE SEQUENCE</scope>
    <source>
        <strain evidence="2">160909Yilan</strain>
    </source>
</reference>
<dbReference type="AlphaFoldDB" id="A0A8H7DF08"/>
<keyword evidence="3" id="KW-1185">Reference proteome</keyword>
<accession>A0A8H7DF08</accession>
<evidence type="ECO:0000256" key="1">
    <source>
        <dbReference type="SAM" id="SignalP"/>
    </source>
</evidence>
<gene>
    <name evidence="2" type="ORF">MSAN_00694700</name>
</gene>
<evidence type="ECO:0000313" key="3">
    <source>
        <dbReference type="Proteomes" id="UP000623467"/>
    </source>
</evidence>
<dbReference type="EMBL" id="JACAZH010000004">
    <property type="protein sequence ID" value="KAF7370617.1"/>
    <property type="molecule type" value="Genomic_DNA"/>
</dbReference>
<dbReference type="OrthoDB" id="3025030at2759"/>
<comment type="caution">
    <text evidence="2">The sequence shown here is derived from an EMBL/GenBank/DDBJ whole genome shotgun (WGS) entry which is preliminary data.</text>
</comment>
<organism evidence="2 3">
    <name type="scientific">Mycena sanguinolenta</name>
    <dbReference type="NCBI Taxonomy" id="230812"/>
    <lineage>
        <taxon>Eukaryota</taxon>
        <taxon>Fungi</taxon>
        <taxon>Dikarya</taxon>
        <taxon>Basidiomycota</taxon>
        <taxon>Agaricomycotina</taxon>
        <taxon>Agaricomycetes</taxon>
        <taxon>Agaricomycetidae</taxon>
        <taxon>Agaricales</taxon>
        <taxon>Marasmiineae</taxon>
        <taxon>Mycenaceae</taxon>
        <taxon>Mycena</taxon>
    </lineage>
</organism>
<keyword evidence="1" id="KW-0732">Signal</keyword>
<feature type="signal peptide" evidence="1">
    <location>
        <begin position="1"/>
        <end position="18"/>
    </location>
</feature>
<evidence type="ECO:0000313" key="2">
    <source>
        <dbReference type="EMBL" id="KAF7370617.1"/>
    </source>
</evidence>
<name>A0A8H7DF08_9AGAR</name>
<sequence>MTILPLLSLLALSFAAAAYPEGPCADPVVVGSATTVQVGDAQVLMSSFSCPSESEPKKRGTLTARAPRDVCGEPCTIVSCLDIGTSPSGSDCAIIADAMDILAADLGSTYALNASNGYYKQLVFGTCLTYIGVSAEEDTTACWSDWSSIIGQLLNACPESPIGACTSFPPDITWADFSMEIRHS</sequence>